<evidence type="ECO:0000256" key="11">
    <source>
        <dbReference type="ARBA" id="ARBA00023212"/>
    </source>
</evidence>
<dbReference type="SUPFAM" id="SSF52540">
    <property type="entry name" value="P-loop containing nucleoside triphosphate hydrolases"/>
    <property type="match status" value="1"/>
</dbReference>
<dbReference type="InterPro" id="IPR036961">
    <property type="entry name" value="Kinesin_motor_dom_sf"/>
</dbReference>
<dbReference type="GO" id="GO:0051301">
    <property type="term" value="P:cell division"/>
    <property type="evidence" value="ECO:0007669"/>
    <property type="project" value="UniProtKB-KW"/>
</dbReference>
<keyword evidence="6 14" id="KW-0547">Nucleotide-binding</keyword>
<dbReference type="GO" id="GO:0000073">
    <property type="term" value="P:initial mitotic spindle pole body separation"/>
    <property type="evidence" value="ECO:0007669"/>
    <property type="project" value="UniProtKB-ARBA"/>
</dbReference>
<keyword evidence="8 14" id="KW-0067">ATP-binding</keyword>
<dbReference type="Pfam" id="PF13931">
    <property type="entry name" value="Microtub_bind"/>
    <property type="match status" value="1"/>
</dbReference>
<keyword evidence="11" id="KW-0206">Cytoskeleton</keyword>
<evidence type="ECO:0000256" key="10">
    <source>
        <dbReference type="ARBA" id="ARBA00023175"/>
    </source>
</evidence>
<evidence type="ECO:0000256" key="13">
    <source>
        <dbReference type="ARBA" id="ARBA00034704"/>
    </source>
</evidence>
<evidence type="ECO:0000256" key="12">
    <source>
        <dbReference type="ARBA" id="ARBA00023306"/>
    </source>
</evidence>
<evidence type="ECO:0000313" key="19">
    <source>
        <dbReference type="Proteomes" id="UP000033140"/>
    </source>
</evidence>
<feature type="compositionally biased region" description="Low complexity" evidence="16">
    <location>
        <begin position="1"/>
        <end position="71"/>
    </location>
</feature>
<dbReference type="Gene3D" id="3.40.850.10">
    <property type="entry name" value="Kinesin motor domain"/>
    <property type="match status" value="1"/>
</dbReference>
<dbReference type="STRING" id="698492.A0A0E9NHE1"/>
<feature type="coiled-coil region" evidence="15">
    <location>
        <begin position="741"/>
        <end position="801"/>
    </location>
</feature>
<dbReference type="GO" id="GO:0005634">
    <property type="term" value="C:nucleus"/>
    <property type="evidence" value="ECO:0007669"/>
    <property type="project" value="TreeGrafter"/>
</dbReference>
<dbReference type="InterPro" id="IPR025901">
    <property type="entry name" value="Kinesin-assoc_MT-bd_dom"/>
</dbReference>
<reference evidence="18 19" key="3">
    <citation type="journal article" date="2015" name="Genome Announc.">
        <title>Draft Genome Sequence of the Archiascomycetous Yeast Saitoella complicata.</title>
        <authorList>
            <person name="Yamauchi K."/>
            <person name="Kondo S."/>
            <person name="Hamamoto M."/>
            <person name="Takahashi Y."/>
            <person name="Ogura Y."/>
            <person name="Hayashi T."/>
            <person name="Nishida H."/>
        </authorList>
    </citation>
    <scope>NUCLEOTIDE SEQUENCE [LARGE SCALE GENOMIC DNA]</scope>
    <source>
        <strain evidence="18 19">NRRL Y-17804</strain>
    </source>
</reference>
<dbReference type="PRINTS" id="PR00380">
    <property type="entry name" value="KINESINHEAVY"/>
</dbReference>
<dbReference type="CDD" id="cd01364">
    <property type="entry name" value="KISc_BimC_Eg5"/>
    <property type="match status" value="1"/>
</dbReference>
<dbReference type="InterPro" id="IPR027417">
    <property type="entry name" value="P-loop_NTPase"/>
</dbReference>
<dbReference type="GO" id="GO:0005876">
    <property type="term" value="C:spindle microtubule"/>
    <property type="evidence" value="ECO:0007669"/>
    <property type="project" value="TreeGrafter"/>
</dbReference>
<accession>A0A0E9NHE1</accession>
<comment type="similarity">
    <text evidence="13">Belongs to the TRAFAC class myosin-kinesin ATPase superfamily. Kinesin family. KIN-5/BimC subfamily.</text>
</comment>
<evidence type="ECO:0000259" key="17">
    <source>
        <dbReference type="PROSITE" id="PS50067"/>
    </source>
</evidence>
<evidence type="ECO:0000256" key="3">
    <source>
        <dbReference type="ARBA" id="ARBA00022553"/>
    </source>
</evidence>
<feature type="compositionally biased region" description="Polar residues" evidence="16">
    <location>
        <begin position="1106"/>
        <end position="1116"/>
    </location>
</feature>
<name>A0A0E9NHE1_SAICN</name>
<dbReference type="EMBL" id="BACD03000021">
    <property type="protein sequence ID" value="GAO49302.1"/>
    <property type="molecule type" value="Genomic_DNA"/>
</dbReference>
<dbReference type="GO" id="GO:0005524">
    <property type="term" value="F:ATP binding"/>
    <property type="evidence" value="ECO:0007669"/>
    <property type="project" value="UniProtKB-UniRule"/>
</dbReference>
<comment type="subcellular location">
    <subcellularLocation>
        <location evidence="1">Cytoplasm</location>
        <location evidence="1">Cytoskeleton</location>
    </subcellularLocation>
</comment>
<evidence type="ECO:0000256" key="14">
    <source>
        <dbReference type="PROSITE-ProRule" id="PRU00283"/>
    </source>
</evidence>
<sequence length="1145" mass="124312">MVAGSLTRPPSSASLSSNGSMRPPAARPPSRTASRTGTYTSSRPSAASTTRAPPARSSSSSSVQSTTAAPAAPRPKKKEVETDEETNIQVVVRCRGRNDREIKENSGVVLSLPGGTRGREVCVQNPVSSANPRMYTFDRVFGPEADQGMVYDAVVAPILQEVLEGYNCTIFAYGQTGTGKTFTMSGDVQDNPNGTFKDGAGIIPRTLFRLFHALDVEDMEYSVKISYIELYNEELKDLLATDEAAKIRIIEEPKKGVVVQGIEEALISTAAEGMKVLQDGTLKRQIAATKMNDMSSRSHSVFTITVYVKEKTEGEDMLKVGKLHLVDLAGSENIQRSGAENKRAREAGMINQSLLTLGRVINSLVERSSHIPYRESKLTRLLQDSLGGRTKTCIIATVSPAKVNLDETLSTLDYANRAKNIRNKPQANQLMTKKALIKEYVQEIERLKSDLSATRTKNGIYLTTESFEEMKAESESRRLLAEEGQRRIEVIEASLKSTREQFDQNMLLLTNTKRELTETSKTLADTQTTLEGTEKNLEVTKMAWEEETVIRKAHQTTEFELDTVAQELRGTVGATVKDVEGLHAKVDRKAEVEAHNKNAFKNLQGRAKQMTEELDKGILDFTKKQNIFAAGLEEKISEFVAAEAKKLADGQVYVESALSKFAQSKQELEGNLGAAKEDMSGVLGEIKTLREGISVKLNEALTGLNGATERIATEVITEIVQFQQGLNTSFHDVGAKLKALTEDTQRHLQAQQDEIERLRGELVAANKATSANLLTTSANLASALQQEKADAQREREQMLAQITALFGSMSAAQDQRWAEKVAGAQAGLEASRQAGDASTSVFNSGVDSWLDKDRTYARKFVEMKGATKNQLITGAKYAMEKGVAIQESTKAIHAETVALVDNQISVVDAQVRELDEFVTRARAQVAAHHEAHANSVEALGTGVTSTYANFQSALGNIKGDVNSFGARIVPAIQQHKPTIGAFQTAAANHVAGIRKDVTTSELKEDVPTGQTPKKKAYTYTQTWNTTKPHSEILAAFRGEKTAGSGDDATKDGSSNVGSPNGSAAEANGSIDDVMEDATGLVETMEDVALVAAPPLAQPPVPVKVMQESSAANANGTRDSRTRGSFESKMRAPSAVGRENRIRKPM</sequence>
<evidence type="ECO:0000256" key="9">
    <source>
        <dbReference type="ARBA" id="ARBA00023054"/>
    </source>
</evidence>
<evidence type="ECO:0000313" key="18">
    <source>
        <dbReference type="EMBL" id="GAO49302.1"/>
    </source>
</evidence>
<evidence type="ECO:0000256" key="1">
    <source>
        <dbReference type="ARBA" id="ARBA00004245"/>
    </source>
</evidence>
<evidence type="ECO:0000256" key="16">
    <source>
        <dbReference type="SAM" id="MobiDB-lite"/>
    </source>
</evidence>
<evidence type="ECO:0000256" key="6">
    <source>
        <dbReference type="ARBA" id="ARBA00022741"/>
    </source>
</evidence>
<evidence type="ECO:0000256" key="15">
    <source>
        <dbReference type="SAM" id="Coils"/>
    </source>
</evidence>
<feature type="compositionally biased region" description="Polar residues" evidence="16">
    <location>
        <begin position="1051"/>
        <end position="1061"/>
    </location>
</feature>
<feature type="region of interest" description="Disordered" evidence="16">
    <location>
        <begin position="1103"/>
        <end position="1145"/>
    </location>
</feature>
<keyword evidence="9 15" id="KW-0175">Coiled coil</keyword>
<feature type="binding site" evidence="14">
    <location>
        <begin position="174"/>
        <end position="181"/>
    </location>
    <ligand>
        <name>ATP</name>
        <dbReference type="ChEBI" id="CHEBI:30616"/>
    </ligand>
</feature>
<reference evidence="18 19" key="2">
    <citation type="journal article" date="2014" name="J. Gen. Appl. Microbiol.">
        <title>The early diverging ascomycetous budding yeast Saitoella complicata has three histone deacetylases belonging to the Clr6, Hos2, and Rpd3 lineages.</title>
        <authorList>
            <person name="Nishida H."/>
            <person name="Matsumoto T."/>
            <person name="Kondo S."/>
            <person name="Hamamoto M."/>
            <person name="Yoshikawa H."/>
        </authorList>
    </citation>
    <scope>NUCLEOTIDE SEQUENCE [LARGE SCALE GENOMIC DNA]</scope>
    <source>
        <strain evidence="18 19">NRRL Y-17804</strain>
    </source>
</reference>
<evidence type="ECO:0000256" key="5">
    <source>
        <dbReference type="ARBA" id="ARBA00022701"/>
    </source>
</evidence>
<keyword evidence="2" id="KW-0963">Cytoplasm</keyword>
<dbReference type="PROSITE" id="PS00411">
    <property type="entry name" value="KINESIN_MOTOR_1"/>
    <property type="match status" value="1"/>
</dbReference>
<gene>
    <name evidence="18" type="ORF">G7K_3453-t1</name>
</gene>
<keyword evidence="12" id="KW-0131">Cell cycle</keyword>
<keyword evidence="10 14" id="KW-0505">Motor protein</keyword>
<keyword evidence="5" id="KW-0493">Microtubule</keyword>
<dbReference type="OMA" id="DWETFDQ"/>
<dbReference type="Pfam" id="PF00225">
    <property type="entry name" value="Kinesin"/>
    <property type="match status" value="1"/>
</dbReference>
<organism evidence="18 19">
    <name type="scientific">Saitoella complicata (strain BCRC 22490 / CBS 7301 / JCM 7358 / NBRC 10748 / NRRL Y-17804)</name>
    <dbReference type="NCBI Taxonomy" id="698492"/>
    <lineage>
        <taxon>Eukaryota</taxon>
        <taxon>Fungi</taxon>
        <taxon>Dikarya</taxon>
        <taxon>Ascomycota</taxon>
        <taxon>Taphrinomycotina</taxon>
        <taxon>Taphrinomycotina incertae sedis</taxon>
        <taxon>Saitoella</taxon>
    </lineage>
</organism>
<keyword evidence="3" id="KW-0597">Phosphoprotein</keyword>
<keyword evidence="7" id="KW-0498">Mitosis</keyword>
<dbReference type="InterPro" id="IPR019821">
    <property type="entry name" value="Kinesin_motor_CS"/>
</dbReference>
<evidence type="ECO:0000256" key="7">
    <source>
        <dbReference type="ARBA" id="ARBA00022776"/>
    </source>
</evidence>
<feature type="compositionally biased region" description="Basic and acidic residues" evidence="16">
    <location>
        <begin position="1117"/>
        <end position="1129"/>
    </location>
</feature>
<dbReference type="InterPro" id="IPR047149">
    <property type="entry name" value="KIF11-like"/>
</dbReference>
<evidence type="ECO:0000256" key="4">
    <source>
        <dbReference type="ARBA" id="ARBA00022618"/>
    </source>
</evidence>
<comment type="caution">
    <text evidence="18">The sequence shown here is derived from an EMBL/GenBank/DDBJ whole genome shotgun (WGS) entry which is preliminary data.</text>
</comment>
<reference evidence="18 19" key="1">
    <citation type="journal article" date="2011" name="J. Gen. Appl. Microbiol.">
        <title>Draft genome sequencing of the enigmatic yeast Saitoella complicata.</title>
        <authorList>
            <person name="Nishida H."/>
            <person name="Hamamoto M."/>
            <person name="Sugiyama J."/>
        </authorList>
    </citation>
    <scope>NUCLEOTIDE SEQUENCE [LARGE SCALE GENOMIC DNA]</scope>
    <source>
        <strain evidence="18 19">NRRL Y-17804</strain>
    </source>
</reference>
<dbReference type="InterPro" id="IPR047241">
    <property type="entry name" value="KIF11-like_kin_motor_dom"/>
</dbReference>
<feature type="region of interest" description="Disordered" evidence="16">
    <location>
        <begin position="1040"/>
        <end position="1069"/>
    </location>
</feature>
<dbReference type="PROSITE" id="PS50067">
    <property type="entry name" value="KINESIN_MOTOR_2"/>
    <property type="match status" value="1"/>
</dbReference>
<dbReference type="FunFam" id="3.40.850.10:FF:000051">
    <property type="entry name" value="Kinesin-like protein bimC"/>
    <property type="match status" value="1"/>
</dbReference>
<keyword evidence="4" id="KW-0132">Cell division</keyword>
<feature type="region of interest" description="Disordered" evidence="16">
    <location>
        <begin position="1"/>
        <end position="84"/>
    </location>
</feature>
<dbReference type="GO" id="GO:0008574">
    <property type="term" value="F:plus-end-directed microtubule motor activity"/>
    <property type="evidence" value="ECO:0007669"/>
    <property type="project" value="TreeGrafter"/>
</dbReference>
<feature type="coiled-coil region" evidence="15">
    <location>
        <begin position="430"/>
        <end position="457"/>
    </location>
</feature>
<dbReference type="GO" id="GO:0008017">
    <property type="term" value="F:microtubule binding"/>
    <property type="evidence" value="ECO:0007669"/>
    <property type="project" value="InterPro"/>
</dbReference>
<feature type="domain" description="Kinesin motor" evidence="17">
    <location>
        <begin position="87"/>
        <end position="421"/>
    </location>
</feature>
<dbReference type="SMART" id="SM00129">
    <property type="entry name" value="KISc"/>
    <property type="match status" value="1"/>
</dbReference>
<dbReference type="PANTHER" id="PTHR47970:SF12">
    <property type="entry name" value="KINESIN FAMILY MEMBER 11"/>
    <property type="match status" value="1"/>
</dbReference>
<dbReference type="InterPro" id="IPR001752">
    <property type="entry name" value="Kinesin_motor_dom"/>
</dbReference>
<proteinExistence type="inferred from homology"/>
<dbReference type="GO" id="GO:0007018">
    <property type="term" value="P:microtubule-based movement"/>
    <property type="evidence" value="ECO:0007669"/>
    <property type="project" value="InterPro"/>
</dbReference>
<dbReference type="GO" id="GO:0072686">
    <property type="term" value="C:mitotic spindle"/>
    <property type="evidence" value="ECO:0007669"/>
    <property type="project" value="TreeGrafter"/>
</dbReference>
<dbReference type="Proteomes" id="UP000033140">
    <property type="component" value="Unassembled WGS sequence"/>
</dbReference>
<evidence type="ECO:0000256" key="2">
    <source>
        <dbReference type="ARBA" id="ARBA00022490"/>
    </source>
</evidence>
<keyword evidence="19" id="KW-1185">Reference proteome</keyword>
<dbReference type="PANTHER" id="PTHR47970">
    <property type="entry name" value="KINESIN-LIKE PROTEIN KIF11"/>
    <property type="match status" value="1"/>
</dbReference>
<evidence type="ECO:0000256" key="8">
    <source>
        <dbReference type="ARBA" id="ARBA00022840"/>
    </source>
</evidence>
<dbReference type="AlphaFoldDB" id="A0A0E9NHE1"/>
<protein>
    <recommendedName>
        <fullName evidence="17">Kinesin motor domain-containing protein</fullName>
    </recommendedName>
</protein>